<evidence type="ECO:0000256" key="5">
    <source>
        <dbReference type="ARBA" id="ARBA00023242"/>
    </source>
</evidence>
<evidence type="ECO:0000313" key="10">
    <source>
        <dbReference type="Proteomes" id="UP001151752"/>
    </source>
</evidence>
<gene>
    <name evidence="9" type="ORF">OIU74_014350</name>
</gene>
<feature type="compositionally biased region" description="Polar residues" evidence="7">
    <location>
        <begin position="173"/>
        <end position="186"/>
    </location>
</feature>
<feature type="domain" description="BP28 C-terminal" evidence="8">
    <location>
        <begin position="302"/>
        <end position="473"/>
    </location>
</feature>
<dbReference type="AlphaFoldDB" id="A0A9Q0PVJ9"/>
<keyword evidence="10" id="KW-1185">Reference proteome</keyword>
<dbReference type="PANTHER" id="PTHR13457:SF1">
    <property type="entry name" value="HEAT REPEAT-CONTAINING PROTEIN 1"/>
    <property type="match status" value="1"/>
</dbReference>
<evidence type="ECO:0000256" key="3">
    <source>
        <dbReference type="ARBA" id="ARBA00022517"/>
    </source>
</evidence>
<name>A0A9Q0PVJ9_9ROSI</name>
<evidence type="ECO:0000256" key="1">
    <source>
        <dbReference type="ARBA" id="ARBA00004604"/>
    </source>
</evidence>
<comment type="similarity">
    <text evidence="2">Belongs to the HEATR1/UTP10 family.</text>
</comment>
<dbReference type="SUPFAM" id="SSF48371">
    <property type="entry name" value="ARM repeat"/>
    <property type="match status" value="1"/>
</dbReference>
<reference evidence="9" key="2">
    <citation type="journal article" date="2023" name="Int. J. Mol. Sci.">
        <title>De Novo Assembly and Annotation of 11 Diverse Shrub Willow (Salix) Genomes Reveals Novel Gene Organization in Sex-Linked Regions.</title>
        <authorList>
            <person name="Hyden B."/>
            <person name="Feng K."/>
            <person name="Yates T.B."/>
            <person name="Jawdy S."/>
            <person name="Cereghino C."/>
            <person name="Smart L.B."/>
            <person name="Muchero W."/>
        </authorList>
    </citation>
    <scope>NUCLEOTIDE SEQUENCE</scope>
    <source>
        <tissue evidence="9">Shoot tip</tissue>
    </source>
</reference>
<dbReference type="GO" id="GO:0030686">
    <property type="term" value="C:90S preribosome"/>
    <property type="evidence" value="ECO:0007669"/>
    <property type="project" value="TreeGrafter"/>
</dbReference>
<evidence type="ECO:0000313" key="9">
    <source>
        <dbReference type="EMBL" id="KAJ6695187.1"/>
    </source>
</evidence>
<keyword evidence="3" id="KW-0690">Ribosome biogenesis</keyword>
<proteinExistence type="inferred from homology"/>
<keyword evidence="4" id="KW-0698">rRNA processing</keyword>
<keyword evidence="5" id="KW-0539">Nucleus</keyword>
<dbReference type="GO" id="GO:0045943">
    <property type="term" value="P:positive regulation of transcription by RNA polymerase I"/>
    <property type="evidence" value="ECO:0007669"/>
    <property type="project" value="TreeGrafter"/>
</dbReference>
<dbReference type="PANTHER" id="PTHR13457">
    <property type="entry name" value="BAP28"/>
    <property type="match status" value="1"/>
</dbReference>
<dbReference type="SMART" id="SM01036">
    <property type="entry name" value="BP28CT"/>
    <property type="match status" value="1"/>
</dbReference>
<keyword evidence="6" id="KW-0687">Ribonucleoprotein</keyword>
<evidence type="ECO:0000256" key="4">
    <source>
        <dbReference type="ARBA" id="ARBA00022552"/>
    </source>
</evidence>
<evidence type="ECO:0000256" key="2">
    <source>
        <dbReference type="ARBA" id="ARBA00010559"/>
    </source>
</evidence>
<dbReference type="InterPro" id="IPR016024">
    <property type="entry name" value="ARM-type_fold"/>
</dbReference>
<protein>
    <submittedName>
        <fullName evidence="9">BAP28</fullName>
    </submittedName>
</protein>
<reference evidence="9" key="1">
    <citation type="submission" date="2022-11" db="EMBL/GenBank/DDBJ databases">
        <authorList>
            <person name="Hyden B.L."/>
            <person name="Feng K."/>
            <person name="Yates T."/>
            <person name="Jawdy S."/>
            <person name="Smart L.B."/>
            <person name="Muchero W."/>
        </authorList>
    </citation>
    <scope>NUCLEOTIDE SEQUENCE</scope>
    <source>
        <tissue evidence="9">Shoot tip</tissue>
    </source>
</reference>
<dbReference type="InterPro" id="IPR012954">
    <property type="entry name" value="BP28_C_dom"/>
</dbReference>
<dbReference type="GO" id="GO:0034455">
    <property type="term" value="C:t-UTP complex"/>
    <property type="evidence" value="ECO:0007669"/>
    <property type="project" value="TreeGrafter"/>
</dbReference>
<feature type="region of interest" description="Disordered" evidence="7">
    <location>
        <begin position="162"/>
        <end position="186"/>
    </location>
</feature>
<evidence type="ECO:0000256" key="7">
    <source>
        <dbReference type="SAM" id="MobiDB-lite"/>
    </source>
</evidence>
<dbReference type="Pfam" id="PF08146">
    <property type="entry name" value="BP28CT"/>
    <property type="match status" value="1"/>
</dbReference>
<evidence type="ECO:0000256" key="6">
    <source>
        <dbReference type="ARBA" id="ARBA00023274"/>
    </source>
</evidence>
<dbReference type="InterPro" id="IPR040191">
    <property type="entry name" value="UTP10"/>
</dbReference>
<dbReference type="GO" id="GO:0032040">
    <property type="term" value="C:small-subunit processome"/>
    <property type="evidence" value="ECO:0007669"/>
    <property type="project" value="TreeGrafter"/>
</dbReference>
<sequence>MVVYLLRTLGEHNSLASLLALLFQSLVSRKGLSLLDDTNDLTSSAQREWEYAFAIQIYPEFSFKLKSSEDSDKIQETLQELLEQVVCLSQLTDLRRKQINVPDRVRKELKASMRAVLMSTTVVMIPSAYFRGIISLLCNSDGNVKKKALGLLSETLRKRESIKTKRKGRRDSIASSTSSNNGECDETISSKFSAALSLPEESLMLSILLTLEAVVDKLGGFLSPYLEDIIRLVVHDPEYTSGSKMKLRQKADAVRRLLTEKIPVRLALPPLVKIYPDTVEAGDSSVAVFFEMLGSLVGTMDRSSVGGYNEAIFDLCLRALDLRRQHPVSIQNIDLVEKSIINAMIALTMKLTETMFKPLFIRSIEWAESYVEEKDNVIDRAISFYGLVNKLAEKHRSLFVTYFEYLLEGCVRHLTNTVKPKVSGLIQKKKKAKIQEAGSDIKENSVLTLKSWHLRAVVISALHKCFLYDTGSRKFLDSSKFQVLLKPIVSQLIAEPPALLEEHPSIPSVKEVDELLIVCIGQMAVTAGTDLLWKPLNHEVLLQTRSDNIRSRILGLRIAKYLMDNLKEEYLVFLPETIPFLGELLEDLELPVKSLAQDVLKEMESMSGESLRQYL</sequence>
<comment type="subcellular location">
    <subcellularLocation>
        <location evidence="1">Nucleus</location>
        <location evidence="1">Nucleolus</location>
    </subcellularLocation>
</comment>
<dbReference type="EMBL" id="JAPFFM010000017">
    <property type="protein sequence ID" value="KAJ6695187.1"/>
    <property type="molecule type" value="Genomic_DNA"/>
</dbReference>
<dbReference type="InterPro" id="IPR056473">
    <property type="entry name" value="HEAT_Utp10/HEAT1"/>
</dbReference>
<organism evidence="9 10">
    <name type="scientific">Salix koriyanagi</name>
    <dbReference type="NCBI Taxonomy" id="2511006"/>
    <lineage>
        <taxon>Eukaryota</taxon>
        <taxon>Viridiplantae</taxon>
        <taxon>Streptophyta</taxon>
        <taxon>Embryophyta</taxon>
        <taxon>Tracheophyta</taxon>
        <taxon>Spermatophyta</taxon>
        <taxon>Magnoliopsida</taxon>
        <taxon>eudicotyledons</taxon>
        <taxon>Gunneridae</taxon>
        <taxon>Pentapetalae</taxon>
        <taxon>rosids</taxon>
        <taxon>fabids</taxon>
        <taxon>Malpighiales</taxon>
        <taxon>Salicaceae</taxon>
        <taxon>Saliceae</taxon>
        <taxon>Salix</taxon>
    </lineage>
</organism>
<comment type="caution">
    <text evidence="9">The sequence shown here is derived from an EMBL/GenBank/DDBJ whole genome shotgun (WGS) entry which is preliminary data.</text>
</comment>
<evidence type="ECO:0000259" key="8">
    <source>
        <dbReference type="SMART" id="SM01036"/>
    </source>
</evidence>
<accession>A0A9Q0PVJ9</accession>
<dbReference type="GO" id="GO:0000462">
    <property type="term" value="P:maturation of SSU-rRNA from tricistronic rRNA transcript (SSU-rRNA, 5.8S rRNA, LSU-rRNA)"/>
    <property type="evidence" value="ECO:0007669"/>
    <property type="project" value="TreeGrafter"/>
</dbReference>
<dbReference type="Pfam" id="PF23243">
    <property type="entry name" value="HEAT_HEATR1"/>
    <property type="match status" value="1"/>
</dbReference>
<dbReference type="GO" id="GO:0030515">
    <property type="term" value="F:snoRNA binding"/>
    <property type="evidence" value="ECO:0007669"/>
    <property type="project" value="TreeGrafter"/>
</dbReference>
<dbReference type="Proteomes" id="UP001151752">
    <property type="component" value="Chromosome 3"/>
</dbReference>